<dbReference type="InterPro" id="IPR009296">
    <property type="entry name" value="DUF951"/>
</dbReference>
<dbReference type="PANTHER" id="PTHR38455:SF1">
    <property type="entry name" value="DUF951 DOMAIN-CONTAINING PROTEIN"/>
    <property type="match status" value="1"/>
</dbReference>
<organism evidence="1">
    <name type="scientific">Thermodesulfobium narugense</name>
    <dbReference type="NCBI Taxonomy" id="184064"/>
    <lineage>
        <taxon>Bacteria</taxon>
        <taxon>Pseudomonadati</taxon>
        <taxon>Thermodesulfobiota</taxon>
        <taxon>Thermodesulfobiia</taxon>
        <taxon>Thermodesulfobiales</taxon>
        <taxon>Thermodesulfobiaceae</taxon>
        <taxon>Thermodesulfobium</taxon>
    </lineage>
</organism>
<dbReference type="AlphaFoldDB" id="A0A7C5KB90"/>
<name>A0A7C5KB90_9BACT</name>
<proteinExistence type="predicted"/>
<protein>
    <submittedName>
        <fullName evidence="1">DUF951 domain-containing protein</fullName>
    </submittedName>
</protein>
<reference evidence="1" key="1">
    <citation type="journal article" date="2020" name="mSystems">
        <title>Genome- and Community-Level Interaction Insights into Carbon Utilization and Element Cycling Functions of Hydrothermarchaeota in Hydrothermal Sediment.</title>
        <authorList>
            <person name="Zhou Z."/>
            <person name="Liu Y."/>
            <person name="Xu W."/>
            <person name="Pan J."/>
            <person name="Luo Z.H."/>
            <person name="Li M."/>
        </authorList>
    </citation>
    <scope>NUCLEOTIDE SEQUENCE [LARGE SCALE GENOMIC DNA]</scope>
    <source>
        <strain evidence="1">SpSt-1019</strain>
    </source>
</reference>
<comment type="caution">
    <text evidence="1">The sequence shown here is derived from an EMBL/GenBank/DDBJ whole genome shotgun (WGS) entry which is preliminary data.</text>
</comment>
<gene>
    <name evidence="1" type="ORF">ENL70_03590</name>
</gene>
<dbReference type="EMBL" id="DRUY01000119">
    <property type="protein sequence ID" value="HHI65616.1"/>
    <property type="molecule type" value="Genomic_DNA"/>
</dbReference>
<accession>A0A7C5KB90</accession>
<dbReference type="Pfam" id="PF06107">
    <property type="entry name" value="DUF951"/>
    <property type="match status" value="1"/>
</dbReference>
<sequence length="63" mass="7241">MLVNDKDGLSEGMILKSRVPHVCGSNLWTILYLGSDIVFRCNKCSAVIMVPRKRVFRQFKKIQ</sequence>
<evidence type="ECO:0000313" key="1">
    <source>
        <dbReference type="EMBL" id="HHI65616.1"/>
    </source>
</evidence>
<dbReference type="PANTHER" id="PTHR38455">
    <property type="entry name" value="HYPOTHETICAL CYTOSOLIC PROTEIN"/>
    <property type="match status" value="1"/>
</dbReference>